<dbReference type="InterPro" id="IPR043502">
    <property type="entry name" value="DNA/RNA_pol_sf"/>
</dbReference>
<evidence type="ECO:0000313" key="1">
    <source>
        <dbReference type="EMBL" id="WVZ22192.1"/>
    </source>
</evidence>
<name>A0AAQ3P7M3_VIGMU</name>
<dbReference type="AlphaFoldDB" id="A0AAQ3P7M3"/>
<sequence length="164" mass="19382">MKITVFEPLSPTNLKYEREFKPFVETSTLFSLSKSSLEIKQVKKKLLLLRDANHREFSHPKALWKNLDFFVKLPFKLNKDVNPTKATHPGMTPFDLQLARQDCQELLRQGLIEITHLNWACQAFYVEKRSKRVRGKKRLVIDYKPLIFKMINFLFPKPILFLSC</sequence>
<dbReference type="Gene3D" id="3.10.10.10">
    <property type="entry name" value="HIV Type 1 Reverse Transcriptase, subunit A, domain 1"/>
    <property type="match status" value="1"/>
</dbReference>
<accession>A0AAQ3P7M3</accession>
<protein>
    <submittedName>
        <fullName evidence="1">Uncharacterized protein</fullName>
    </submittedName>
</protein>
<organism evidence="1 2">
    <name type="scientific">Vigna mungo</name>
    <name type="common">Black gram</name>
    <name type="synonym">Phaseolus mungo</name>
    <dbReference type="NCBI Taxonomy" id="3915"/>
    <lineage>
        <taxon>Eukaryota</taxon>
        <taxon>Viridiplantae</taxon>
        <taxon>Streptophyta</taxon>
        <taxon>Embryophyta</taxon>
        <taxon>Tracheophyta</taxon>
        <taxon>Spermatophyta</taxon>
        <taxon>Magnoliopsida</taxon>
        <taxon>eudicotyledons</taxon>
        <taxon>Gunneridae</taxon>
        <taxon>Pentapetalae</taxon>
        <taxon>rosids</taxon>
        <taxon>fabids</taxon>
        <taxon>Fabales</taxon>
        <taxon>Fabaceae</taxon>
        <taxon>Papilionoideae</taxon>
        <taxon>50 kb inversion clade</taxon>
        <taxon>NPAAA clade</taxon>
        <taxon>indigoferoid/millettioid clade</taxon>
        <taxon>Phaseoleae</taxon>
        <taxon>Vigna</taxon>
    </lineage>
</organism>
<reference evidence="1 2" key="1">
    <citation type="journal article" date="2023" name="Life. Sci Alliance">
        <title>Evolutionary insights into 3D genome organization and epigenetic landscape of Vigna mungo.</title>
        <authorList>
            <person name="Junaid A."/>
            <person name="Singh B."/>
            <person name="Bhatia S."/>
        </authorList>
    </citation>
    <scope>NUCLEOTIDE SEQUENCE [LARGE SCALE GENOMIC DNA]</scope>
    <source>
        <strain evidence="1">Urdbean</strain>
    </source>
</reference>
<dbReference type="Proteomes" id="UP001374535">
    <property type="component" value="Chromosome 1"/>
</dbReference>
<proteinExistence type="predicted"/>
<dbReference type="SUPFAM" id="SSF56672">
    <property type="entry name" value="DNA/RNA polymerases"/>
    <property type="match status" value="1"/>
</dbReference>
<dbReference type="EMBL" id="CP144700">
    <property type="protein sequence ID" value="WVZ22192.1"/>
    <property type="molecule type" value="Genomic_DNA"/>
</dbReference>
<evidence type="ECO:0000313" key="2">
    <source>
        <dbReference type="Proteomes" id="UP001374535"/>
    </source>
</evidence>
<keyword evidence="2" id="KW-1185">Reference proteome</keyword>
<gene>
    <name evidence="1" type="ORF">V8G54_000736</name>
</gene>